<protein>
    <submittedName>
        <fullName evidence="4">Uncharacterized protein</fullName>
    </submittedName>
</protein>
<evidence type="ECO:0000256" key="3">
    <source>
        <dbReference type="SAM" id="SignalP"/>
    </source>
</evidence>
<accession>A0A371DUV1</accession>
<sequence>MEHLPSYLLSLLAFSLSANAIALRTRADPEGESQALASQGDEESGPDGHLNEPWVVAVAVALAVVVCCVAAIILVIKWRQRRRNQDRGRQNYSRTADELAAAGVQGPPYQQAWKGPYASRSSYTRSPSPPSPAHLAEKDRWAPPQR</sequence>
<reference evidence="4 5" key="1">
    <citation type="journal article" date="2018" name="Biotechnol. Biofuels">
        <title>Integrative visual omics of the white-rot fungus Polyporus brumalis exposes the biotechnological potential of its oxidative enzymes for delignifying raw plant biomass.</title>
        <authorList>
            <person name="Miyauchi S."/>
            <person name="Rancon A."/>
            <person name="Drula E."/>
            <person name="Hage H."/>
            <person name="Chaduli D."/>
            <person name="Favel A."/>
            <person name="Grisel S."/>
            <person name="Henrissat B."/>
            <person name="Herpoel-Gimbert I."/>
            <person name="Ruiz-Duenas F.J."/>
            <person name="Chevret D."/>
            <person name="Hainaut M."/>
            <person name="Lin J."/>
            <person name="Wang M."/>
            <person name="Pangilinan J."/>
            <person name="Lipzen A."/>
            <person name="Lesage-Meessen L."/>
            <person name="Navarro D."/>
            <person name="Riley R."/>
            <person name="Grigoriev I.V."/>
            <person name="Zhou S."/>
            <person name="Raouche S."/>
            <person name="Rosso M.N."/>
        </authorList>
    </citation>
    <scope>NUCLEOTIDE SEQUENCE [LARGE SCALE GENOMIC DNA]</scope>
    <source>
        <strain evidence="4 5">BRFM 1820</strain>
    </source>
</reference>
<feature type="chain" id="PRO_5016894348" evidence="3">
    <location>
        <begin position="21"/>
        <end position="146"/>
    </location>
</feature>
<dbReference type="EMBL" id="KZ857380">
    <property type="protein sequence ID" value="RDX56326.1"/>
    <property type="molecule type" value="Genomic_DNA"/>
</dbReference>
<name>A0A371DUV1_9APHY</name>
<gene>
    <name evidence="4" type="ORF">OH76DRAFT_1476953</name>
</gene>
<dbReference type="OrthoDB" id="2757516at2759"/>
<feature type="transmembrane region" description="Helical" evidence="2">
    <location>
        <begin position="54"/>
        <end position="76"/>
    </location>
</feature>
<keyword evidence="2" id="KW-0472">Membrane</keyword>
<evidence type="ECO:0000256" key="2">
    <source>
        <dbReference type="SAM" id="Phobius"/>
    </source>
</evidence>
<evidence type="ECO:0000256" key="1">
    <source>
        <dbReference type="SAM" id="MobiDB-lite"/>
    </source>
</evidence>
<proteinExistence type="predicted"/>
<keyword evidence="2" id="KW-0812">Transmembrane</keyword>
<dbReference type="AlphaFoldDB" id="A0A371DUV1"/>
<feature type="signal peptide" evidence="3">
    <location>
        <begin position="1"/>
        <end position="20"/>
    </location>
</feature>
<feature type="compositionally biased region" description="Basic and acidic residues" evidence="1">
    <location>
        <begin position="135"/>
        <end position="146"/>
    </location>
</feature>
<keyword evidence="5" id="KW-1185">Reference proteome</keyword>
<organism evidence="4 5">
    <name type="scientific">Lentinus brumalis</name>
    <dbReference type="NCBI Taxonomy" id="2498619"/>
    <lineage>
        <taxon>Eukaryota</taxon>
        <taxon>Fungi</taxon>
        <taxon>Dikarya</taxon>
        <taxon>Basidiomycota</taxon>
        <taxon>Agaricomycotina</taxon>
        <taxon>Agaricomycetes</taxon>
        <taxon>Polyporales</taxon>
        <taxon>Polyporaceae</taxon>
        <taxon>Lentinus</taxon>
    </lineage>
</organism>
<feature type="compositionally biased region" description="Low complexity" evidence="1">
    <location>
        <begin position="116"/>
        <end position="126"/>
    </location>
</feature>
<evidence type="ECO:0000313" key="5">
    <source>
        <dbReference type="Proteomes" id="UP000256964"/>
    </source>
</evidence>
<keyword evidence="2" id="KW-1133">Transmembrane helix</keyword>
<feature type="region of interest" description="Disordered" evidence="1">
    <location>
        <begin position="82"/>
        <end position="146"/>
    </location>
</feature>
<dbReference type="Proteomes" id="UP000256964">
    <property type="component" value="Unassembled WGS sequence"/>
</dbReference>
<evidence type="ECO:0000313" key="4">
    <source>
        <dbReference type="EMBL" id="RDX56326.1"/>
    </source>
</evidence>
<keyword evidence="3" id="KW-0732">Signal</keyword>